<evidence type="ECO:0000256" key="1">
    <source>
        <dbReference type="ARBA" id="ARBA00008416"/>
    </source>
</evidence>
<keyword evidence="2" id="KW-0408">Iron</keyword>
<accession>A0A378YV15</accession>
<evidence type="ECO:0000259" key="4">
    <source>
        <dbReference type="Pfam" id="PF02678"/>
    </source>
</evidence>
<name>A0A378YV15_9BURK</name>
<dbReference type="PIRSF" id="PIRSF006232">
    <property type="entry name" value="Pirin"/>
    <property type="match status" value="1"/>
</dbReference>
<keyword evidence="2" id="KW-0479">Metal-binding</keyword>
<evidence type="ECO:0000313" key="6">
    <source>
        <dbReference type="EMBL" id="SUA80380.1"/>
    </source>
</evidence>
<feature type="binding site" evidence="2">
    <location>
        <position position="109"/>
    </location>
    <ligand>
        <name>Fe cation</name>
        <dbReference type="ChEBI" id="CHEBI:24875"/>
    </ligand>
</feature>
<dbReference type="PANTHER" id="PTHR13903">
    <property type="entry name" value="PIRIN-RELATED"/>
    <property type="match status" value="1"/>
</dbReference>
<keyword evidence="6" id="KW-0560">Oxidoreductase</keyword>
<evidence type="ECO:0000256" key="2">
    <source>
        <dbReference type="PIRSR" id="PIRSR006232-1"/>
    </source>
</evidence>
<gene>
    <name evidence="6" type="primary">yhhW_4</name>
    <name evidence="6" type="ORF">NCTC13160_03712</name>
</gene>
<dbReference type="SUPFAM" id="SSF51182">
    <property type="entry name" value="RmlC-like cupins"/>
    <property type="match status" value="1"/>
</dbReference>
<feature type="domain" description="Pirin C-terminal" evidence="5">
    <location>
        <begin position="184"/>
        <end position="289"/>
    </location>
</feature>
<dbReference type="CDD" id="cd02247">
    <property type="entry name" value="cupin_pirin_C"/>
    <property type="match status" value="1"/>
</dbReference>
<dbReference type="AlphaFoldDB" id="A0A378YV15"/>
<dbReference type="InterPro" id="IPR014710">
    <property type="entry name" value="RmlC-like_jellyroll"/>
</dbReference>
<dbReference type="CDD" id="cd02909">
    <property type="entry name" value="cupin_pirin_N"/>
    <property type="match status" value="1"/>
</dbReference>
<dbReference type="Pfam" id="PF02678">
    <property type="entry name" value="Pirin"/>
    <property type="match status" value="1"/>
</dbReference>
<dbReference type="RefSeq" id="WP_023597430.1">
    <property type="nucleotide sequence ID" value="NZ_CP009553.3"/>
</dbReference>
<sequence>MSTTFARPVARVFTAAQTQEGAGFHVNRPFPTRMMMDFDPFLLLDEMGPMQVAPGDAKGAPDHPHRGFETVTYLLAGEMEHRDSQGHAGKLTPGDVQWMTAGAGVIHSEMPSQAFQQRGGEMHGFQLWVNLPRTDKMMTPRYQELPAAGIPNATSEDGKVSVRVIAGEALGTRAAIETRTPILYQHFTLQPQALLDHPVPADFNVFAYVIDGEGNFGAEPVAAKAHQMVVFGNDGESITVRNDGDRPVSFLLIGGKPLGEPVARYGPFVMNTESEIRQAILDFQAGRMGRIPASGAGASA</sequence>
<dbReference type="OrthoDB" id="321327at2"/>
<comment type="cofactor">
    <cofactor evidence="2">
        <name>Fe cation</name>
        <dbReference type="ChEBI" id="CHEBI:24875"/>
    </cofactor>
    <text evidence="2">Binds 1 Fe cation per subunit.</text>
</comment>
<organism evidence="6 7">
    <name type="scientific">Pandoraea pnomenusa</name>
    <dbReference type="NCBI Taxonomy" id="93220"/>
    <lineage>
        <taxon>Bacteria</taxon>
        <taxon>Pseudomonadati</taxon>
        <taxon>Pseudomonadota</taxon>
        <taxon>Betaproteobacteria</taxon>
        <taxon>Burkholderiales</taxon>
        <taxon>Burkholderiaceae</taxon>
        <taxon>Pandoraea</taxon>
    </lineage>
</organism>
<protein>
    <submittedName>
        <fullName evidence="6">Quercetin 2,3-dioxygenase</fullName>
        <ecNumber evidence="6">1.13.11.24</ecNumber>
    </submittedName>
</protein>
<dbReference type="KEGG" id="ppnm:LV28_18805"/>
<feature type="domain" description="Pirin N-terminal" evidence="4">
    <location>
        <begin position="24"/>
        <end position="129"/>
    </location>
</feature>
<dbReference type="EC" id="1.13.11.24" evidence="6"/>
<reference evidence="6 7" key="1">
    <citation type="submission" date="2018-06" db="EMBL/GenBank/DDBJ databases">
        <authorList>
            <consortium name="Pathogen Informatics"/>
            <person name="Doyle S."/>
        </authorList>
    </citation>
    <scope>NUCLEOTIDE SEQUENCE [LARGE SCALE GENOMIC DNA]</scope>
    <source>
        <strain evidence="6 7">NCTC13160</strain>
    </source>
</reference>
<dbReference type="GO" id="GO:0046872">
    <property type="term" value="F:metal ion binding"/>
    <property type="evidence" value="ECO:0007669"/>
    <property type="project" value="UniProtKB-KW"/>
</dbReference>
<evidence type="ECO:0000259" key="5">
    <source>
        <dbReference type="Pfam" id="PF05726"/>
    </source>
</evidence>
<dbReference type="InterPro" id="IPR008778">
    <property type="entry name" value="Pirin_C_dom"/>
</dbReference>
<dbReference type="InterPro" id="IPR011051">
    <property type="entry name" value="RmlC_Cupin_sf"/>
</dbReference>
<feature type="binding site" evidence="2">
    <location>
        <position position="107"/>
    </location>
    <ligand>
        <name>Fe cation</name>
        <dbReference type="ChEBI" id="CHEBI:24875"/>
    </ligand>
</feature>
<feature type="binding site" evidence="2">
    <location>
        <position position="65"/>
    </location>
    <ligand>
        <name>Fe cation</name>
        <dbReference type="ChEBI" id="CHEBI:24875"/>
    </ligand>
</feature>
<proteinExistence type="inferred from homology"/>
<evidence type="ECO:0000256" key="3">
    <source>
        <dbReference type="RuleBase" id="RU003457"/>
    </source>
</evidence>
<dbReference type="STRING" id="93220.A6P55_15995"/>
<dbReference type="Proteomes" id="UP000254573">
    <property type="component" value="Unassembled WGS sequence"/>
</dbReference>
<dbReference type="Pfam" id="PF05726">
    <property type="entry name" value="Pirin_C"/>
    <property type="match status" value="1"/>
</dbReference>
<dbReference type="InterPro" id="IPR003829">
    <property type="entry name" value="Pirin_N_dom"/>
</dbReference>
<dbReference type="Gene3D" id="2.60.120.10">
    <property type="entry name" value="Jelly Rolls"/>
    <property type="match status" value="2"/>
</dbReference>
<feature type="binding site" evidence="2">
    <location>
        <position position="63"/>
    </location>
    <ligand>
        <name>Fe cation</name>
        <dbReference type="ChEBI" id="CHEBI:24875"/>
    </ligand>
</feature>
<dbReference type="PANTHER" id="PTHR13903:SF31">
    <property type="entry name" value="CUPIN-DOMAIN CONTAINING PROTEIN"/>
    <property type="match status" value="1"/>
</dbReference>
<dbReference type="GO" id="GO:0008127">
    <property type="term" value="F:quercetin 2,3-dioxygenase activity"/>
    <property type="evidence" value="ECO:0007669"/>
    <property type="project" value="UniProtKB-EC"/>
</dbReference>
<dbReference type="InterPro" id="IPR012093">
    <property type="entry name" value="Pirin"/>
</dbReference>
<evidence type="ECO:0000313" key="7">
    <source>
        <dbReference type="Proteomes" id="UP000254573"/>
    </source>
</evidence>
<keyword evidence="6" id="KW-0223">Dioxygenase</keyword>
<dbReference type="EMBL" id="UGSG01000001">
    <property type="protein sequence ID" value="SUA80380.1"/>
    <property type="molecule type" value="Genomic_DNA"/>
</dbReference>
<comment type="similarity">
    <text evidence="1 3">Belongs to the pirin family.</text>
</comment>